<reference evidence="2" key="1">
    <citation type="submission" date="2020-11" db="EMBL/GenBank/DDBJ databases">
        <authorList>
            <person name="Tran Van P."/>
        </authorList>
    </citation>
    <scope>NUCLEOTIDE SEQUENCE</scope>
</reference>
<gene>
    <name evidence="2" type="ORF">TPSB3V08_LOCUS2066</name>
</gene>
<feature type="compositionally biased region" description="Polar residues" evidence="1">
    <location>
        <begin position="157"/>
        <end position="176"/>
    </location>
</feature>
<dbReference type="SUPFAM" id="SSF50370">
    <property type="entry name" value="Ricin B-like lectins"/>
    <property type="match status" value="1"/>
</dbReference>
<evidence type="ECO:0000256" key="1">
    <source>
        <dbReference type="SAM" id="MobiDB-lite"/>
    </source>
</evidence>
<accession>A0A7R9GVA4</accession>
<feature type="region of interest" description="Disordered" evidence="1">
    <location>
        <begin position="133"/>
        <end position="176"/>
    </location>
</feature>
<name>A0A7R9GVA4_TIMPO</name>
<feature type="compositionally biased region" description="Basic and acidic residues" evidence="1">
    <location>
        <begin position="147"/>
        <end position="156"/>
    </location>
</feature>
<organism evidence="2">
    <name type="scientific">Timema poppense</name>
    <name type="common">Walking stick</name>
    <dbReference type="NCBI Taxonomy" id="170557"/>
    <lineage>
        <taxon>Eukaryota</taxon>
        <taxon>Metazoa</taxon>
        <taxon>Ecdysozoa</taxon>
        <taxon>Arthropoda</taxon>
        <taxon>Hexapoda</taxon>
        <taxon>Insecta</taxon>
        <taxon>Pterygota</taxon>
        <taxon>Neoptera</taxon>
        <taxon>Polyneoptera</taxon>
        <taxon>Phasmatodea</taxon>
        <taxon>Timematodea</taxon>
        <taxon>Timematoidea</taxon>
        <taxon>Timematidae</taxon>
        <taxon>Timema</taxon>
    </lineage>
</organism>
<feature type="compositionally biased region" description="Polar residues" evidence="1">
    <location>
        <begin position="133"/>
        <end position="146"/>
    </location>
</feature>
<dbReference type="Gene3D" id="2.80.10.50">
    <property type="match status" value="1"/>
</dbReference>
<proteinExistence type="predicted"/>
<dbReference type="InterPro" id="IPR035992">
    <property type="entry name" value="Ricin_B-like_lectins"/>
</dbReference>
<dbReference type="AlphaFoldDB" id="A0A7R9GVA4"/>
<dbReference type="EMBL" id="OD000773">
    <property type="protein sequence ID" value="CAD7399250.1"/>
    <property type="molecule type" value="Genomic_DNA"/>
</dbReference>
<evidence type="ECO:0000313" key="2">
    <source>
        <dbReference type="EMBL" id="CAD7399250.1"/>
    </source>
</evidence>
<sequence length="176" mass="19464">MDLRLSNTSLCVTSEKGVEVKGSRLILKPCLRIKNQTDKSELVLAQLLCLDANDQFPRLSKCHEMGGSQEWRHQGESETLVTGKPLWAIIGRTSGTCGGEQSLCPRTPLTHVTDIPSEQSRMQAHVANISRLPNSDSRWPVTQSSQVKKDVARETTNETTKPLRGNNTRPSVTSIE</sequence>
<evidence type="ECO:0008006" key="3">
    <source>
        <dbReference type="Google" id="ProtNLM"/>
    </source>
</evidence>
<protein>
    <recommendedName>
        <fullName evidence="3">Ricin B lectin domain-containing protein</fullName>
    </recommendedName>
</protein>